<dbReference type="AlphaFoldDB" id="A0A397A6P1"/>
<protein>
    <submittedName>
        <fullName evidence="2">Uncharacterized protein</fullName>
    </submittedName>
</protein>
<feature type="region of interest" description="Disordered" evidence="1">
    <location>
        <begin position="39"/>
        <end position="65"/>
    </location>
</feature>
<accession>A0A397A6P1</accession>
<name>A0A397A6P1_APHAT</name>
<dbReference type="VEuPathDB" id="FungiDB:H257_16679"/>
<sequence>MLEYWGSMAGLSLETLMSTDITTGTTQLDVSDNGNVVLNAGDYSSDGSSTMVGTDGDEVEPSQTAPVERKLFSGKRKMEIGKRGKEKSRSHAESLLKGLEALELACSPSAPRYRRLCCSQSALEVQTAAIDRQSGQLERLSKF</sequence>
<gene>
    <name evidence="2" type="ORF">DYB36_008814</name>
</gene>
<reference evidence="2 3" key="1">
    <citation type="submission" date="2018-08" db="EMBL/GenBank/DDBJ databases">
        <title>Aphanomyces genome sequencing and annotation.</title>
        <authorList>
            <person name="Minardi D."/>
            <person name="Oidtmann B."/>
            <person name="Van Der Giezen M."/>
            <person name="Studholme D.J."/>
        </authorList>
    </citation>
    <scope>NUCLEOTIDE SEQUENCE [LARGE SCALE GENOMIC DNA]</scope>
    <source>
        <strain evidence="2 3">Kv</strain>
    </source>
</reference>
<organism evidence="2 3">
    <name type="scientific">Aphanomyces astaci</name>
    <name type="common">Crayfish plague agent</name>
    <dbReference type="NCBI Taxonomy" id="112090"/>
    <lineage>
        <taxon>Eukaryota</taxon>
        <taxon>Sar</taxon>
        <taxon>Stramenopiles</taxon>
        <taxon>Oomycota</taxon>
        <taxon>Saprolegniomycetes</taxon>
        <taxon>Saprolegniales</taxon>
        <taxon>Verrucalvaceae</taxon>
        <taxon>Aphanomyces</taxon>
    </lineage>
</organism>
<evidence type="ECO:0000313" key="3">
    <source>
        <dbReference type="Proteomes" id="UP000265427"/>
    </source>
</evidence>
<evidence type="ECO:0000256" key="1">
    <source>
        <dbReference type="SAM" id="MobiDB-lite"/>
    </source>
</evidence>
<comment type="caution">
    <text evidence="2">The sequence shown here is derived from an EMBL/GenBank/DDBJ whole genome shotgun (WGS) entry which is preliminary data.</text>
</comment>
<dbReference type="Proteomes" id="UP000265427">
    <property type="component" value="Unassembled WGS sequence"/>
</dbReference>
<proteinExistence type="predicted"/>
<dbReference type="EMBL" id="QUSZ01007868">
    <property type="protein sequence ID" value="RHY01369.1"/>
    <property type="molecule type" value="Genomic_DNA"/>
</dbReference>
<evidence type="ECO:0000313" key="2">
    <source>
        <dbReference type="EMBL" id="RHY01369.1"/>
    </source>
</evidence>